<proteinExistence type="predicted"/>
<name>A0A398AYS6_9BACI</name>
<evidence type="ECO:0000313" key="2">
    <source>
        <dbReference type="Proteomes" id="UP000265816"/>
    </source>
</evidence>
<dbReference type="InterPro" id="IPR021321">
    <property type="entry name" value="DUF2922"/>
</dbReference>
<sequence>MTKVLELQFGTDLGKSAKLTVDNPKEPIDPAAVKLAMEQIIASNAFLMKSGTLVAIGEARVVERNVTEYKLV</sequence>
<evidence type="ECO:0000313" key="1">
    <source>
        <dbReference type="EMBL" id="RID82661.1"/>
    </source>
</evidence>
<dbReference type="Pfam" id="PF11148">
    <property type="entry name" value="DUF2922"/>
    <property type="match status" value="1"/>
</dbReference>
<reference evidence="1" key="1">
    <citation type="submission" date="2018-08" db="EMBL/GenBank/DDBJ databases">
        <title>Bacillus jemisoniae sp. nov., Bacillus chryseoplanitiae sp. nov., Bacillus resnikiae sp. nov., and Bacillus frankliniae sp. nov., isolated from Viking spacecraft and associated surfaces.</title>
        <authorList>
            <person name="Seuylemezian A."/>
            <person name="Vaishampayan P."/>
        </authorList>
    </citation>
    <scope>NUCLEOTIDE SEQUENCE [LARGE SCALE GENOMIC DNA]</scope>
    <source>
        <strain evidence="1">JJ-247</strain>
    </source>
</reference>
<dbReference type="Proteomes" id="UP000265816">
    <property type="component" value="Unassembled WGS sequence"/>
</dbReference>
<keyword evidence="2" id="KW-1185">Reference proteome</keyword>
<accession>A0A398AYS6</accession>
<dbReference type="RefSeq" id="WP_119114277.1">
    <property type="nucleotide sequence ID" value="NZ_CBCSEO010000013.1"/>
</dbReference>
<protein>
    <submittedName>
        <fullName evidence="1">DUF2922 domain-containing protein</fullName>
    </submittedName>
</protein>
<gene>
    <name evidence="1" type="ORF">D1970_18175</name>
</gene>
<dbReference type="AlphaFoldDB" id="A0A398AYS6"/>
<dbReference type="EMBL" id="QWVT01000033">
    <property type="protein sequence ID" value="RID82661.1"/>
    <property type="molecule type" value="Genomic_DNA"/>
</dbReference>
<comment type="caution">
    <text evidence="1">The sequence shown here is derived from an EMBL/GenBank/DDBJ whole genome shotgun (WGS) entry which is preliminary data.</text>
</comment>
<dbReference type="OrthoDB" id="2454247at2"/>
<organism evidence="1 2">
    <name type="scientific">Mesobacillus zeae</name>
    <dbReference type="NCBI Taxonomy" id="1917180"/>
    <lineage>
        <taxon>Bacteria</taxon>
        <taxon>Bacillati</taxon>
        <taxon>Bacillota</taxon>
        <taxon>Bacilli</taxon>
        <taxon>Bacillales</taxon>
        <taxon>Bacillaceae</taxon>
        <taxon>Mesobacillus</taxon>
    </lineage>
</organism>